<gene>
    <name evidence="7" type="ORF">GTK09_04335</name>
</gene>
<keyword evidence="2" id="KW-1003">Cell membrane</keyword>
<feature type="transmembrane region" description="Helical" evidence="6">
    <location>
        <begin position="65"/>
        <end position="83"/>
    </location>
</feature>
<sequence>MLEVFGRHPFRAILIWALLLVVVPFLPLDDYVLHILTLFLIFAVFATGWNLTLGILGLKTLGHHAFFAIGAYASALVSHYFGVSPWLTIWLGAIIAAIAGIVIGFPILRIRSMPHVAIVTLAFAEIVRLVLSNLKEITRGELGFWGIPPFDPITIGGTTVQFGLGNAFGSFAVAAVMFVGVHLLLLMLLKSRSGLTFLAIRDGEAAAESLGVKLAAWKLFAFGVSAAIVGLSGAVYAHYVLILTPTSVAGPDMLISLLAMIIVGGVGRFFGPIYGALLLTVSSELLRDFGDYRMLLYGALIVVFVFIAPTGLAGLKPTSWRKRQEAASKPAEAT</sequence>
<comment type="caution">
    <text evidence="7">The sequence shown here is derived from an EMBL/GenBank/DDBJ whole genome shotgun (WGS) entry which is preliminary data.</text>
</comment>
<evidence type="ECO:0000313" key="8">
    <source>
        <dbReference type="Proteomes" id="UP000469011"/>
    </source>
</evidence>
<evidence type="ECO:0000256" key="4">
    <source>
        <dbReference type="ARBA" id="ARBA00022989"/>
    </source>
</evidence>
<feature type="transmembrane region" description="Helical" evidence="6">
    <location>
        <begin position="34"/>
        <end position="58"/>
    </location>
</feature>
<feature type="transmembrane region" description="Helical" evidence="6">
    <location>
        <begin position="12"/>
        <end position="28"/>
    </location>
</feature>
<accession>A0A6N9SX22</accession>
<dbReference type="PANTHER" id="PTHR30482:SF20">
    <property type="entry name" value="HIGH-AFFINITY BRANCHED-CHAIN AMINO ACID TRANSPORT SYSTEM PERMEASE PROTEIN LIVM"/>
    <property type="match status" value="1"/>
</dbReference>
<feature type="transmembrane region" description="Helical" evidence="6">
    <location>
        <begin position="219"/>
        <end position="242"/>
    </location>
</feature>
<keyword evidence="8" id="KW-1185">Reference proteome</keyword>
<dbReference type="RefSeq" id="WP_163461254.1">
    <property type="nucleotide sequence ID" value="NZ_JAAAMG010000002.1"/>
</dbReference>
<keyword evidence="3 6" id="KW-0812">Transmembrane</keyword>
<keyword evidence="5 6" id="KW-0472">Membrane</keyword>
<evidence type="ECO:0000256" key="6">
    <source>
        <dbReference type="SAM" id="Phobius"/>
    </source>
</evidence>
<evidence type="ECO:0008006" key="9">
    <source>
        <dbReference type="Google" id="ProtNLM"/>
    </source>
</evidence>
<dbReference type="EMBL" id="JAAAMG010000002">
    <property type="protein sequence ID" value="NDW03647.1"/>
    <property type="molecule type" value="Genomic_DNA"/>
</dbReference>
<keyword evidence="4 6" id="KW-1133">Transmembrane helix</keyword>
<dbReference type="Pfam" id="PF02653">
    <property type="entry name" value="BPD_transp_2"/>
    <property type="match status" value="1"/>
</dbReference>
<dbReference type="GO" id="GO:0005886">
    <property type="term" value="C:plasma membrane"/>
    <property type="evidence" value="ECO:0007669"/>
    <property type="project" value="UniProtKB-SubCell"/>
</dbReference>
<comment type="subcellular location">
    <subcellularLocation>
        <location evidence="1">Cell membrane</location>
        <topology evidence="1">Multi-pass membrane protein</topology>
    </subcellularLocation>
</comment>
<evidence type="ECO:0000256" key="2">
    <source>
        <dbReference type="ARBA" id="ARBA00022475"/>
    </source>
</evidence>
<evidence type="ECO:0000256" key="3">
    <source>
        <dbReference type="ARBA" id="ARBA00022692"/>
    </source>
</evidence>
<dbReference type="Proteomes" id="UP000469011">
    <property type="component" value="Unassembled WGS sequence"/>
</dbReference>
<dbReference type="InterPro" id="IPR001851">
    <property type="entry name" value="ABC_transp_permease"/>
</dbReference>
<feature type="transmembrane region" description="Helical" evidence="6">
    <location>
        <begin position="254"/>
        <end position="282"/>
    </location>
</feature>
<feature type="transmembrane region" description="Helical" evidence="6">
    <location>
        <begin position="89"/>
        <end position="108"/>
    </location>
</feature>
<evidence type="ECO:0000256" key="5">
    <source>
        <dbReference type="ARBA" id="ARBA00023136"/>
    </source>
</evidence>
<dbReference type="AlphaFoldDB" id="A0A6N9SX22"/>
<dbReference type="InterPro" id="IPR043428">
    <property type="entry name" value="LivM-like"/>
</dbReference>
<organism evidence="7 8">
    <name type="scientific">Jiella pacifica</name>
    <dbReference type="NCBI Taxonomy" id="2696469"/>
    <lineage>
        <taxon>Bacteria</taxon>
        <taxon>Pseudomonadati</taxon>
        <taxon>Pseudomonadota</taxon>
        <taxon>Alphaproteobacteria</taxon>
        <taxon>Hyphomicrobiales</taxon>
        <taxon>Aurantimonadaceae</taxon>
        <taxon>Jiella</taxon>
    </lineage>
</organism>
<proteinExistence type="predicted"/>
<dbReference type="GO" id="GO:0015658">
    <property type="term" value="F:branched-chain amino acid transmembrane transporter activity"/>
    <property type="evidence" value="ECO:0007669"/>
    <property type="project" value="InterPro"/>
</dbReference>
<feature type="transmembrane region" description="Helical" evidence="6">
    <location>
        <begin position="167"/>
        <end position="189"/>
    </location>
</feature>
<dbReference type="CDD" id="cd06581">
    <property type="entry name" value="TM_PBP1_LivM_like"/>
    <property type="match status" value="1"/>
</dbReference>
<protein>
    <recommendedName>
        <fullName evidence="9">Amino acid/amide ABC transporter membrane protein 2, HAAT family</fullName>
    </recommendedName>
</protein>
<feature type="transmembrane region" description="Helical" evidence="6">
    <location>
        <begin position="294"/>
        <end position="315"/>
    </location>
</feature>
<evidence type="ECO:0000313" key="7">
    <source>
        <dbReference type="EMBL" id="NDW03647.1"/>
    </source>
</evidence>
<evidence type="ECO:0000256" key="1">
    <source>
        <dbReference type="ARBA" id="ARBA00004651"/>
    </source>
</evidence>
<name>A0A6N9SX22_9HYPH</name>
<dbReference type="PANTHER" id="PTHR30482">
    <property type="entry name" value="HIGH-AFFINITY BRANCHED-CHAIN AMINO ACID TRANSPORT SYSTEM PERMEASE"/>
    <property type="match status" value="1"/>
</dbReference>
<reference evidence="7 8" key="1">
    <citation type="submission" date="2020-01" db="EMBL/GenBank/DDBJ databases">
        <title>Jiella pacifica sp. nov.</title>
        <authorList>
            <person name="Xue Z."/>
            <person name="Zhu S."/>
            <person name="Chen J."/>
            <person name="Yang J."/>
        </authorList>
    </citation>
    <scope>NUCLEOTIDE SEQUENCE [LARGE SCALE GENOMIC DNA]</scope>
    <source>
        <strain evidence="7 8">40Bstr34</strain>
    </source>
</reference>